<feature type="transmembrane region" description="Helical" evidence="5">
    <location>
        <begin position="104"/>
        <end position="125"/>
    </location>
</feature>
<gene>
    <name evidence="7" type="ORF">SAMN04488565_2554</name>
</gene>
<evidence type="ECO:0000256" key="4">
    <source>
        <dbReference type="ARBA" id="ARBA00023136"/>
    </source>
</evidence>
<evidence type="ECO:0000313" key="8">
    <source>
        <dbReference type="Proteomes" id="UP000182690"/>
    </source>
</evidence>
<feature type="transmembrane region" description="Helical" evidence="5">
    <location>
        <begin position="217"/>
        <end position="235"/>
    </location>
</feature>
<evidence type="ECO:0000259" key="6">
    <source>
        <dbReference type="PROSITE" id="PS50850"/>
    </source>
</evidence>
<dbReference type="InterPro" id="IPR020846">
    <property type="entry name" value="MFS_dom"/>
</dbReference>
<dbReference type="PANTHER" id="PTHR23508">
    <property type="entry name" value="CARBOXYLIC ACID TRANSPORTER PROTEIN HOMOLOG"/>
    <property type="match status" value="1"/>
</dbReference>
<evidence type="ECO:0000256" key="5">
    <source>
        <dbReference type="SAM" id="Phobius"/>
    </source>
</evidence>
<dbReference type="STRING" id="1079994.SAMN04488565_2554"/>
<keyword evidence="2 5" id="KW-0812">Transmembrane</keyword>
<dbReference type="Pfam" id="PF07690">
    <property type="entry name" value="MFS_1"/>
    <property type="match status" value="1"/>
</dbReference>
<organism evidence="7 8">
    <name type="scientific">Leucobacter chromiiresistens</name>
    <dbReference type="NCBI Taxonomy" id="1079994"/>
    <lineage>
        <taxon>Bacteria</taxon>
        <taxon>Bacillati</taxon>
        <taxon>Actinomycetota</taxon>
        <taxon>Actinomycetes</taxon>
        <taxon>Micrococcales</taxon>
        <taxon>Microbacteriaceae</taxon>
        <taxon>Leucobacter</taxon>
    </lineage>
</organism>
<evidence type="ECO:0000256" key="2">
    <source>
        <dbReference type="ARBA" id="ARBA00022692"/>
    </source>
</evidence>
<dbReference type="RefSeq" id="WP_050803116.1">
    <property type="nucleotide sequence ID" value="NZ_FNKB01000001.1"/>
</dbReference>
<dbReference type="Gene3D" id="1.20.1250.20">
    <property type="entry name" value="MFS general substrate transporter like domains"/>
    <property type="match status" value="2"/>
</dbReference>
<dbReference type="OrthoDB" id="9787026at2"/>
<dbReference type="GO" id="GO:0005886">
    <property type="term" value="C:plasma membrane"/>
    <property type="evidence" value="ECO:0007669"/>
    <property type="project" value="UniProtKB-SubCell"/>
</dbReference>
<dbReference type="InterPro" id="IPR036259">
    <property type="entry name" value="MFS_trans_sf"/>
</dbReference>
<keyword evidence="3 5" id="KW-1133">Transmembrane helix</keyword>
<comment type="subcellular location">
    <subcellularLocation>
        <location evidence="1">Cell membrane</location>
        <topology evidence="1">Multi-pass membrane protein</topology>
    </subcellularLocation>
</comment>
<dbReference type="eggNOG" id="COG2814">
    <property type="taxonomic scope" value="Bacteria"/>
</dbReference>
<protein>
    <submittedName>
        <fullName evidence="7">Predicted arabinose efflux permease, MFS family</fullName>
    </submittedName>
</protein>
<feature type="transmembrane region" description="Helical" evidence="5">
    <location>
        <begin position="79"/>
        <end position="98"/>
    </location>
</feature>
<feature type="transmembrane region" description="Helical" evidence="5">
    <location>
        <begin position="373"/>
        <end position="392"/>
    </location>
</feature>
<feature type="transmembrane region" description="Helical" evidence="5">
    <location>
        <begin position="282"/>
        <end position="300"/>
    </location>
</feature>
<dbReference type="PROSITE" id="PS50850">
    <property type="entry name" value="MFS"/>
    <property type="match status" value="1"/>
</dbReference>
<dbReference type="Proteomes" id="UP000182690">
    <property type="component" value="Unassembled WGS sequence"/>
</dbReference>
<proteinExistence type="predicted"/>
<dbReference type="EMBL" id="FNKB01000001">
    <property type="protein sequence ID" value="SDQ38190.1"/>
    <property type="molecule type" value="Genomic_DNA"/>
</dbReference>
<dbReference type="SUPFAM" id="SSF103473">
    <property type="entry name" value="MFS general substrate transporter"/>
    <property type="match status" value="1"/>
</dbReference>
<dbReference type="AlphaFoldDB" id="A0A1H1AF21"/>
<feature type="transmembrane region" description="Helical" evidence="5">
    <location>
        <begin position="306"/>
        <end position="330"/>
    </location>
</feature>
<name>A0A1H1AF21_9MICO</name>
<evidence type="ECO:0000313" key="7">
    <source>
        <dbReference type="EMBL" id="SDQ38190.1"/>
    </source>
</evidence>
<feature type="transmembrane region" description="Helical" evidence="5">
    <location>
        <begin position="137"/>
        <end position="159"/>
    </location>
</feature>
<keyword evidence="4 5" id="KW-0472">Membrane</keyword>
<feature type="transmembrane region" description="Helical" evidence="5">
    <location>
        <begin position="165"/>
        <end position="185"/>
    </location>
</feature>
<dbReference type="CDD" id="cd17365">
    <property type="entry name" value="MFS_PcaK_like"/>
    <property type="match status" value="1"/>
</dbReference>
<evidence type="ECO:0000256" key="1">
    <source>
        <dbReference type="ARBA" id="ARBA00004651"/>
    </source>
</evidence>
<dbReference type="PANTHER" id="PTHR23508:SF10">
    <property type="entry name" value="CARBOXYLIC ACID TRANSPORTER PROTEIN HOMOLOG"/>
    <property type="match status" value="1"/>
</dbReference>
<reference evidence="7 8" key="1">
    <citation type="submission" date="2016-10" db="EMBL/GenBank/DDBJ databases">
        <authorList>
            <person name="de Groot N.N."/>
        </authorList>
    </citation>
    <scope>NUCLEOTIDE SEQUENCE [LARGE SCALE GENOMIC DNA]</scope>
    <source>
        <strain evidence="7 8">DSM 22788</strain>
    </source>
</reference>
<dbReference type="InterPro" id="IPR011701">
    <property type="entry name" value="MFS"/>
</dbReference>
<sequence>MRTSSRRWIIGLCWLTVMFDGFDIVALGATIPIITGAAHGHLGATVADMTFVSTISLVGVGLGAVLIGPISERIGRRMALMLCLLVFSAFTLLFPLMPSVALMGVVRLIAGIGLGGCMPIALTMMQESAPAGRKAGASTFTMTGYHVGAVIASLAAYWAHEHWAWLFYLGGVLGLATLPIMWFRLPETRPTAVDRPSTVAEHRSGVRDLFTEGRSRATIGLWIAAFMGLLLVYGLNTWMPKIMELAGYPVSSSLIMLFVLNAGAVLGLLVGGRIGDARGVKGTTLVWFGASAVLLGLLSVPMSSVLALNLVILVTGVFVFCAQVLVYAFVGYTYPRSLVATGMGFTAGVGRLGAIAGPWITGALVTAGLAYPGGFYLFAGVAVVGLLAAAMIPKPRPIAETSEPRPVEVGG</sequence>
<feature type="transmembrane region" description="Helical" evidence="5">
    <location>
        <begin position="12"/>
        <end position="34"/>
    </location>
</feature>
<accession>A0A1H1AF21</accession>
<feature type="domain" description="Major facilitator superfamily (MFS) profile" evidence="6">
    <location>
        <begin position="9"/>
        <end position="397"/>
    </location>
</feature>
<feature type="transmembrane region" description="Helical" evidence="5">
    <location>
        <begin position="337"/>
        <end position="361"/>
    </location>
</feature>
<dbReference type="GO" id="GO:0046943">
    <property type="term" value="F:carboxylic acid transmembrane transporter activity"/>
    <property type="evidence" value="ECO:0007669"/>
    <property type="project" value="TreeGrafter"/>
</dbReference>
<evidence type="ECO:0000256" key="3">
    <source>
        <dbReference type="ARBA" id="ARBA00022989"/>
    </source>
</evidence>
<feature type="transmembrane region" description="Helical" evidence="5">
    <location>
        <begin position="247"/>
        <end position="270"/>
    </location>
</feature>
<feature type="transmembrane region" description="Helical" evidence="5">
    <location>
        <begin position="46"/>
        <end position="67"/>
    </location>
</feature>